<dbReference type="GO" id="GO:0005634">
    <property type="term" value="C:nucleus"/>
    <property type="evidence" value="ECO:0007669"/>
    <property type="project" value="UniProtKB-SubCell"/>
</dbReference>
<keyword evidence="9" id="KW-1185">Reference proteome</keyword>
<dbReference type="Pfam" id="PF02309">
    <property type="entry name" value="AUX_IAA"/>
    <property type="match status" value="1"/>
</dbReference>
<feature type="non-terminal residue" evidence="8">
    <location>
        <position position="79"/>
    </location>
</feature>
<keyword evidence="4 6" id="KW-0539">Nucleus</keyword>
<dbReference type="InterPro" id="IPR033389">
    <property type="entry name" value="AUX/IAA_dom"/>
</dbReference>
<comment type="function">
    <text evidence="6">Aux/IAA proteins are short-lived transcriptional factors that function as repressors of early auxin response genes at low auxin concentrations.</text>
</comment>
<feature type="domain" description="PB1" evidence="7">
    <location>
        <begin position="41"/>
        <end position="79"/>
    </location>
</feature>
<gene>
    <name evidence="8" type="ORF">CCACVL1_18396</name>
</gene>
<accession>A0A1R3HLA5</accession>
<evidence type="ECO:0000256" key="5">
    <source>
        <dbReference type="ARBA" id="ARBA00023294"/>
    </source>
</evidence>
<keyword evidence="2 6" id="KW-0805">Transcription regulation</keyword>
<comment type="similarity">
    <text evidence="6">Belongs to the Aux/IAA family.</text>
</comment>
<feature type="non-terminal residue" evidence="8">
    <location>
        <position position="1"/>
    </location>
</feature>
<dbReference type="EMBL" id="AWWV01011694">
    <property type="protein sequence ID" value="OMO71165.1"/>
    <property type="molecule type" value="Genomic_DNA"/>
</dbReference>
<comment type="subcellular location">
    <subcellularLocation>
        <location evidence="1 6">Nucleus</location>
    </subcellularLocation>
</comment>
<proteinExistence type="inferred from homology"/>
<dbReference type="AlphaFoldDB" id="A0A1R3HLA5"/>
<comment type="subunit">
    <text evidence="6">Homodimers and heterodimers.</text>
</comment>
<organism evidence="8 9">
    <name type="scientific">Corchorus capsularis</name>
    <name type="common">Jute</name>
    <dbReference type="NCBI Taxonomy" id="210143"/>
    <lineage>
        <taxon>Eukaryota</taxon>
        <taxon>Viridiplantae</taxon>
        <taxon>Streptophyta</taxon>
        <taxon>Embryophyta</taxon>
        <taxon>Tracheophyta</taxon>
        <taxon>Spermatophyta</taxon>
        <taxon>Magnoliopsida</taxon>
        <taxon>eudicotyledons</taxon>
        <taxon>Gunneridae</taxon>
        <taxon>Pentapetalae</taxon>
        <taxon>rosids</taxon>
        <taxon>malvids</taxon>
        <taxon>Malvales</taxon>
        <taxon>Malvaceae</taxon>
        <taxon>Grewioideae</taxon>
        <taxon>Apeibeae</taxon>
        <taxon>Corchorus</taxon>
    </lineage>
</organism>
<sequence length="79" mass="8585">VKTWRKKLCRQNIPDGGAVVQNNRAVVAAADNGCGGRALNSTYVKVKMEVKAIARKIDLSAHHSFETLTSHLMGMFGIC</sequence>
<comment type="caution">
    <text evidence="8">The sequence shown here is derived from an EMBL/GenBank/DDBJ whole genome shotgun (WGS) entry which is preliminary data.</text>
</comment>
<dbReference type="Gramene" id="OMO71165">
    <property type="protein sequence ID" value="OMO71165"/>
    <property type="gene ID" value="CCACVL1_18396"/>
</dbReference>
<name>A0A1R3HLA5_COCAP</name>
<dbReference type="GO" id="GO:0009734">
    <property type="term" value="P:auxin-activated signaling pathway"/>
    <property type="evidence" value="ECO:0007669"/>
    <property type="project" value="UniProtKB-UniRule"/>
</dbReference>
<evidence type="ECO:0000256" key="1">
    <source>
        <dbReference type="ARBA" id="ARBA00004123"/>
    </source>
</evidence>
<evidence type="ECO:0000256" key="2">
    <source>
        <dbReference type="ARBA" id="ARBA00023015"/>
    </source>
</evidence>
<dbReference type="OrthoDB" id="778717at2759"/>
<keyword evidence="3 6" id="KW-0804">Transcription</keyword>
<keyword evidence="5 6" id="KW-0927">Auxin signaling pathway</keyword>
<reference evidence="8 9" key="1">
    <citation type="submission" date="2013-09" db="EMBL/GenBank/DDBJ databases">
        <title>Corchorus capsularis genome sequencing.</title>
        <authorList>
            <person name="Alam M."/>
            <person name="Haque M.S."/>
            <person name="Islam M.S."/>
            <person name="Emdad E.M."/>
            <person name="Islam M.M."/>
            <person name="Ahmed B."/>
            <person name="Halim A."/>
            <person name="Hossen Q.M.M."/>
            <person name="Hossain M.Z."/>
            <person name="Ahmed R."/>
            <person name="Khan M.M."/>
            <person name="Islam R."/>
            <person name="Rashid M.M."/>
            <person name="Khan S.A."/>
            <person name="Rahman M.S."/>
            <person name="Alam M."/>
        </authorList>
    </citation>
    <scope>NUCLEOTIDE SEQUENCE [LARGE SCALE GENOMIC DNA]</scope>
    <source>
        <strain evidence="9">cv. CVL-1</strain>
        <tissue evidence="8">Whole seedling</tissue>
    </source>
</reference>
<evidence type="ECO:0000256" key="3">
    <source>
        <dbReference type="ARBA" id="ARBA00023163"/>
    </source>
</evidence>
<dbReference type="Proteomes" id="UP000188268">
    <property type="component" value="Unassembled WGS sequence"/>
</dbReference>
<dbReference type="InterPro" id="IPR053793">
    <property type="entry name" value="PB1-like"/>
</dbReference>
<keyword evidence="6" id="KW-0678">Repressor</keyword>
<dbReference type="Gene3D" id="3.10.20.90">
    <property type="entry name" value="Phosphatidylinositol 3-kinase Catalytic Subunit, Chain A, domain 1"/>
    <property type="match status" value="1"/>
</dbReference>
<evidence type="ECO:0000259" key="7">
    <source>
        <dbReference type="PROSITE" id="PS51745"/>
    </source>
</evidence>
<protein>
    <recommendedName>
        <fullName evidence="6">Auxin-responsive protein</fullName>
    </recommendedName>
</protein>
<evidence type="ECO:0000313" key="8">
    <source>
        <dbReference type="EMBL" id="OMO71165.1"/>
    </source>
</evidence>
<evidence type="ECO:0000313" key="9">
    <source>
        <dbReference type="Proteomes" id="UP000188268"/>
    </source>
</evidence>
<evidence type="ECO:0000256" key="6">
    <source>
        <dbReference type="RuleBase" id="RU004549"/>
    </source>
</evidence>
<evidence type="ECO:0000256" key="4">
    <source>
        <dbReference type="ARBA" id="ARBA00023242"/>
    </source>
</evidence>
<dbReference type="PROSITE" id="PS51745">
    <property type="entry name" value="PB1"/>
    <property type="match status" value="1"/>
</dbReference>